<dbReference type="AlphaFoldDB" id="A0A4Q4KNJ8"/>
<gene>
    <name evidence="2" type="ORF">ERX46_08540</name>
</gene>
<accession>A0A4Q4KNJ8</accession>
<name>A0A4Q4KNJ8_9FLAO</name>
<protein>
    <recommendedName>
        <fullName evidence="4">Lipoprotein</fullName>
    </recommendedName>
</protein>
<dbReference type="RefSeq" id="WP_130093445.1">
    <property type="nucleotide sequence ID" value="NZ_SETE01000003.1"/>
</dbReference>
<evidence type="ECO:0000256" key="1">
    <source>
        <dbReference type="SAM" id="SignalP"/>
    </source>
</evidence>
<feature type="signal peptide" evidence="1">
    <location>
        <begin position="1"/>
        <end position="23"/>
    </location>
</feature>
<keyword evidence="1" id="KW-0732">Signal</keyword>
<evidence type="ECO:0000313" key="3">
    <source>
        <dbReference type="Proteomes" id="UP000293952"/>
    </source>
</evidence>
<dbReference type="PROSITE" id="PS51257">
    <property type="entry name" value="PROKAR_LIPOPROTEIN"/>
    <property type="match status" value="1"/>
</dbReference>
<evidence type="ECO:0008006" key="4">
    <source>
        <dbReference type="Google" id="ProtNLM"/>
    </source>
</evidence>
<reference evidence="2 3" key="1">
    <citation type="submission" date="2019-02" db="EMBL/GenBank/DDBJ databases">
        <title>Genome sequence of the sea-ice species Brumimicrobium glaciale.</title>
        <authorList>
            <person name="Bowman J.P."/>
        </authorList>
    </citation>
    <scope>NUCLEOTIDE SEQUENCE [LARGE SCALE GENOMIC DNA]</scope>
    <source>
        <strain evidence="2 3">IC156</strain>
    </source>
</reference>
<dbReference type="OrthoDB" id="1122094at2"/>
<dbReference type="EMBL" id="SETE01000003">
    <property type="protein sequence ID" value="RYM34004.1"/>
    <property type="molecule type" value="Genomic_DNA"/>
</dbReference>
<organism evidence="2 3">
    <name type="scientific">Brumimicrobium glaciale</name>
    <dbReference type="NCBI Taxonomy" id="200475"/>
    <lineage>
        <taxon>Bacteria</taxon>
        <taxon>Pseudomonadati</taxon>
        <taxon>Bacteroidota</taxon>
        <taxon>Flavobacteriia</taxon>
        <taxon>Flavobacteriales</taxon>
        <taxon>Crocinitomicaceae</taxon>
        <taxon>Brumimicrobium</taxon>
    </lineage>
</organism>
<dbReference type="Proteomes" id="UP000293952">
    <property type="component" value="Unassembled WGS sequence"/>
</dbReference>
<evidence type="ECO:0000313" key="2">
    <source>
        <dbReference type="EMBL" id="RYM34004.1"/>
    </source>
</evidence>
<keyword evidence="3" id="KW-1185">Reference proteome</keyword>
<sequence length="159" mass="17051">MKKSILVLTVLLGVFVFATSSCKKDEVEAVLPPTVEVKGSYEVYLDGVLFKEATNAEVGLIKDAQGNYVNTVNIGMGSNFSIVVSGFPRAVNGVENNDSDSDPGVSITSGTDYYGTISGTMTRTSVRKISFEGTCTNFMSSQDYAITGFVESKAWEVIK</sequence>
<comment type="caution">
    <text evidence="2">The sequence shown here is derived from an EMBL/GenBank/DDBJ whole genome shotgun (WGS) entry which is preliminary data.</text>
</comment>
<proteinExistence type="predicted"/>
<feature type="chain" id="PRO_5020226642" description="Lipoprotein" evidence="1">
    <location>
        <begin position="24"/>
        <end position="159"/>
    </location>
</feature>